<dbReference type="RefSeq" id="XP_064711119.1">
    <property type="nucleotide sequence ID" value="XM_064848495.1"/>
</dbReference>
<dbReference type="InterPro" id="IPR014756">
    <property type="entry name" value="Ig_E-set"/>
</dbReference>
<dbReference type="Pfam" id="PF02752">
    <property type="entry name" value="Arrestin_C"/>
    <property type="match status" value="1"/>
</dbReference>
<feature type="compositionally biased region" description="Basic and acidic residues" evidence="1">
    <location>
        <begin position="332"/>
        <end position="341"/>
    </location>
</feature>
<feature type="region of interest" description="Disordered" evidence="1">
    <location>
        <begin position="276"/>
        <end position="296"/>
    </location>
</feature>
<reference evidence="3 4" key="1">
    <citation type="submission" date="2023-08" db="EMBL/GenBank/DDBJ databases">
        <title>Black Yeasts Isolated from many extreme environments.</title>
        <authorList>
            <person name="Coleine C."/>
            <person name="Stajich J.E."/>
            <person name="Selbmann L."/>
        </authorList>
    </citation>
    <scope>NUCLEOTIDE SEQUENCE [LARGE SCALE GENOMIC DNA]</scope>
    <source>
        <strain evidence="3 4">CCFEE 5792</strain>
    </source>
</reference>
<feature type="region of interest" description="Disordered" evidence="1">
    <location>
        <begin position="330"/>
        <end position="378"/>
    </location>
</feature>
<feature type="domain" description="Arrestin C-terminal-like" evidence="2">
    <location>
        <begin position="31"/>
        <end position="176"/>
    </location>
</feature>
<feature type="compositionally biased region" description="Basic and acidic residues" evidence="1">
    <location>
        <begin position="276"/>
        <end position="289"/>
    </location>
</feature>
<evidence type="ECO:0000259" key="2">
    <source>
        <dbReference type="SMART" id="SM01017"/>
    </source>
</evidence>
<protein>
    <recommendedName>
        <fullName evidence="2">Arrestin C-terminal-like domain-containing protein</fullName>
    </recommendedName>
</protein>
<keyword evidence="4" id="KW-1185">Reference proteome</keyword>
<dbReference type="EMBL" id="JAVRRD010000002">
    <property type="protein sequence ID" value="KAK5062847.1"/>
    <property type="molecule type" value="Genomic_DNA"/>
</dbReference>
<organism evidence="3 4">
    <name type="scientific">Exophiala bonariae</name>
    <dbReference type="NCBI Taxonomy" id="1690606"/>
    <lineage>
        <taxon>Eukaryota</taxon>
        <taxon>Fungi</taxon>
        <taxon>Dikarya</taxon>
        <taxon>Ascomycota</taxon>
        <taxon>Pezizomycotina</taxon>
        <taxon>Eurotiomycetes</taxon>
        <taxon>Chaetothyriomycetidae</taxon>
        <taxon>Chaetothyriales</taxon>
        <taxon>Herpotrichiellaceae</taxon>
        <taxon>Exophiala</taxon>
    </lineage>
</organism>
<accession>A0AAV9NS65</accession>
<gene>
    <name evidence="3" type="ORF">LTR84_004922</name>
</gene>
<comment type="caution">
    <text evidence="3">The sequence shown here is derived from an EMBL/GenBank/DDBJ whole genome shotgun (WGS) entry which is preliminary data.</text>
</comment>
<dbReference type="Proteomes" id="UP001358417">
    <property type="component" value="Unassembled WGS sequence"/>
</dbReference>
<dbReference type="AlphaFoldDB" id="A0AAV9NS65"/>
<dbReference type="GeneID" id="89973100"/>
<sequence length="378" mass="42149">MLTIHDPEKALASLSSPLIAADTLYLSREPDIQTVKLTAGLHRQTWVNGALIFIDVHISNNTPRNIKKIEVQLEKTILWYTHPPFGTSEKTVHYLRLPRKTDTDIVSVNAIKSSTTWDGIGAHSSDVRTIELEAPRGHVTISTGRYFEIRYIVNVVVTVKMFKTVAVQLPVTIIPINSLDVLPNSLAQVAASIEAKRTKTVPVGVDSRARPSFQQGQAFTAPVGQSLEKMRHSRIRSQSEDVESLTRHVDSSPRRFAHIHSHSHCVGGLNQTKFDGNLKEMPAEPEGPKLPRLQVSTSGLGFSESEFEVPADSPLKKVMLSEQERNMLIQQKELKSRDQRNMRKGRKPSQDTDRGHRARPSKDQASWNNVAGSMINLA</sequence>
<dbReference type="InterPro" id="IPR011022">
    <property type="entry name" value="Arrestin_C-like"/>
</dbReference>
<proteinExistence type="predicted"/>
<name>A0AAV9NS65_9EURO</name>
<evidence type="ECO:0000256" key="1">
    <source>
        <dbReference type="SAM" id="MobiDB-lite"/>
    </source>
</evidence>
<evidence type="ECO:0000313" key="3">
    <source>
        <dbReference type="EMBL" id="KAK5062847.1"/>
    </source>
</evidence>
<evidence type="ECO:0000313" key="4">
    <source>
        <dbReference type="Proteomes" id="UP001358417"/>
    </source>
</evidence>
<dbReference type="SMART" id="SM01017">
    <property type="entry name" value="Arrestin_C"/>
    <property type="match status" value="1"/>
</dbReference>
<dbReference type="Gene3D" id="2.60.40.640">
    <property type="match status" value="1"/>
</dbReference>
<dbReference type="InterPro" id="IPR014752">
    <property type="entry name" value="Arrestin-like_C"/>
</dbReference>
<dbReference type="SUPFAM" id="SSF81296">
    <property type="entry name" value="E set domains"/>
    <property type="match status" value="1"/>
</dbReference>